<name>A0ABW1U7W3_9LACO</name>
<accession>A0ABW1U7W3</accession>
<protein>
    <recommendedName>
        <fullName evidence="4">HicB-like antitoxin of toxin-antitoxin system domain-containing protein</fullName>
    </recommendedName>
</protein>
<sequence>MSSDKGSTYTVILHAEMGRYCVTVPEIGLTWGTTAESALAMAAKLIETQRRVSDDGPEPRSFAEVNAPLGDTKISLQVAGPTTDQPAPTPKKRPTLRSYLSKIGKRRLAMSSKD</sequence>
<organism evidence="2 3">
    <name type="scientific">Levilactobacillus angrenensis</name>
    <dbReference type="NCBI Taxonomy" id="2486020"/>
    <lineage>
        <taxon>Bacteria</taxon>
        <taxon>Bacillati</taxon>
        <taxon>Bacillota</taxon>
        <taxon>Bacilli</taxon>
        <taxon>Lactobacillales</taxon>
        <taxon>Lactobacillaceae</taxon>
        <taxon>Levilactobacillus</taxon>
    </lineage>
</organism>
<feature type="compositionally biased region" description="Basic and acidic residues" evidence="1">
    <location>
        <begin position="49"/>
        <end position="58"/>
    </location>
</feature>
<keyword evidence="3" id="KW-1185">Reference proteome</keyword>
<evidence type="ECO:0000256" key="1">
    <source>
        <dbReference type="SAM" id="MobiDB-lite"/>
    </source>
</evidence>
<evidence type="ECO:0008006" key="4">
    <source>
        <dbReference type="Google" id="ProtNLM"/>
    </source>
</evidence>
<evidence type="ECO:0000313" key="2">
    <source>
        <dbReference type="EMBL" id="MFC6288746.1"/>
    </source>
</evidence>
<evidence type="ECO:0000313" key="3">
    <source>
        <dbReference type="Proteomes" id="UP001596258"/>
    </source>
</evidence>
<dbReference type="Gene3D" id="3.30.160.250">
    <property type="match status" value="1"/>
</dbReference>
<gene>
    <name evidence="2" type="ORF">ACFP1M_00790</name>
</gene>
<proteinExistence type="predicted"/>
<feature type="region of interest" description="Disordered" evidence="1">
    <location>
        <begin position="49"/>
        <end position="98"/>
    </location>
</feature>
<reference evidence="3" key="1">
    <citation type="journal article" date="2019" name="Int. J. Syst. Evol. Microbiol.">
        <title>The Global Catalogue of Microorganisms (GCM) 10K type strain sequencing project: providing services to taxonomists for standard genome sequencing and annotation.</title>
        <authorList>
            <consortium name="The Broad Institute Genomics Platform"/>
            <consortium name="The Broad Institute Genome Sequencing Center for Infectious Disease"/>
            <person name="Wu L."/>
            <person name="Ma J."/>
        </authorList>
    </citation>
    <scope>NUCLEOTIDE SEQUENCE [LARGE SCALE GENOMIC DNA]</scope>
    <source>
        <strain evidence="3">CCM 8893</strain>
    </source>
</reference>
<comment type="caution">
    <text evidence="2">The sequence shown here is derived from an EMBL/GenBank/DDBJ whole genome shotgun (WGS) entry which is preliminary data.</text>
</comment>
<dbReference type="Proteomes" id="UP001596258">
    <property type="component" value="Unassembled WGS sequence"/>
</dbReference>
<dbReference type="RefSeq" id="WP_125575452.1">
    <property type="nucleotide sequence ID" value="NZ_JBHSSO010000004.1"/>
</dbReference>
<dbReference type="EMBL" id="JBHSSO010000004">
    <property type="protein sequence ID" value="MFC6288746.1"/>
    <property type="molecule type" value="Genomic_DNA"/>
</dbReference>